<dbReference type="EMBL" id="GAIX01006656">
    <property type="protein sequence ID" value="JAA85904.1"/>
    <property type="molecule type" value="Transcribed_RNA"/>
</dbReference>
<reference evidence="1" key="2">
    <citation type="submission" date="2013-05" db="EMBL/GenBank/DDBJ databases">
        <authorList>
            <person name="Carter J.-M."/>
            <person name="Baker S.C."/>
            <person name="Pink R."/>
            <person name="Carter D.R.F."/>
            <person name="Collins A."/>
            <person name="Tomlin J."/>
            <person name="Gibbs M."/>
            <person name="Breuker C.J."/>
        </authorList>
    </citation>
    <scope>NUCLEOTIDE SEQUENCE</scope>
    <source>
        <tissue evidence="1">Ovary</tissue>
    </source>
</reference>
<reference evidence="1" key="1">
    <citation type="journal article" date="2013" name="BMC Genomics">
        <title>Unscrambling butterfly oogenesis.</title>
        <authorList>
            <person name="Carter J.M."/>
            <person name="Baker S.C."/>
            <person name="Pink R."/>
            <person name="Carter D.R."/>
            <person name="Collins A."/>
            <person name="Tomlin J."/>
            <person name="Gibbs M."/>
            <person name="Breuker C.J."/>
        </authorList>
    </citation>
    <scope>NUCLEOTIDE SEQUENCE</scope>
    <source>
        <tissue evidence="1">Ovary</tissue>
    </source>
</reference>
<sequence>MYRPADWLIYRMQMHQVPEVTKVESDCTTIYKIEGSRPFNCSRAWCAEAFRCITLRLLKFQSCTCFTSVQTIHIKVSAY</sequence>
<accession>S4P6Y7</accession>
<proteinExistence type="predicted"/>
<name>S4P6Y7_9NEOP</name>
<dbReference type="AlphaFoldDB" id="S4P6Y7"/>
<evidence type="ECO:0000313" key="1">
    <source>
        <dbReference type="EMBL" id="JAA85904.1"/>
    </source>
</evidence>
<organism evidence="1">
    <name type="scientific">Pararge aegeria</name>
    <name type="common">speckled wood butterfly</name>
    <dbReference type="NCBI Taxonomy" id="116150"/>
    <lineage>
        <taxon>Eukaryota</taxon>
        <taxon>Metazoa</taxon>
        <taxon>Ecdysozoa</taxon>
        <taxon>Arthropoda</taxon>
        <taxon>Hexapoda</taxon>
        <taxon>Insecta</taxon>
        <taxon>Pterygota</taxon>
        <taxon>Neoptera</taxon>
        <taxon>Endopterygota</taxon>
        <taxon>Lepidoptera</taxon>
        <taxon>Glossata</taxon>
        <taxon>Ditrysia</taxon>
        <taxon>Papilionoidea</taxon>
        <taxon>Nymphalidae</taxon>
        <taxon>Satyrinae</taxon>
        <taxon>Satyrini</taxon>
        <taxon>Parargina</taxon>
        <taxon>Pararge</taxon>
    </lineage>
</organism>
<protein>
    <submittedName>
        <fullName evidence="1">Uncharacterized protein</fullName>
    </submittedName>
</protein>